<evidence type="ECO:0000313" key="1">
    <source>
        <dbReference type="EMBL" id="MEI1249013.1"/>
    </source>
</evidence>
<evidence type="ECO:0000313" key="2">
    <source>
        <dbReference type="Proteomes" id="UP001531129"/>
    </source>
</evidence>
<protein>
    <submittedName>
        <fullName evidence="1">Uncharacterized protein</fullName>
    </submittedName>
</protein>
<comment type="caution">
    <text evidence="1">The sequence shown here is derived from an EMBL/GenBank/DDBJ whole genome shotgun (WGS) entry which is preliminary data.</text>
</comment>
<dbReference type="RefSeq" id="WP_264396499.1">
    <property type="nucleotide sequence ID" value="NZ_JBAMYB010000006.1"/>
</dbReference>
<organism evidence="1 2">
    <name type="scientific">Rhizobium aouanii</name>
    <dbReference type="NCBI Taxonomy" id="3118145"/>
    <lineage>
        <taxon>Bacteria</taxon>
        <taxon>Pseudomonadati</taxon>
        <taxon>Pseudomonadota</taxon>
        <taxon>Alphaproteobacteria</taxon>
        <taxon>Hyphomicrobiales</taxon>
        <taxon>Rhizobiaceae</taxon>
        <taxon>Rhizobium/Agrobacterium group</taxon>
        <taxon>Rhizobium</taxon>
    </lineage>
</organism>
<sequence>MAVPQSAVVNHEEENYSLIADPDCHTLKDYTTRRIRIAIKLKSGPSFMLASGNWFDLLDPWGSAFTIFDIAQGLSNICRYAGQCKKFYSVAEHSIHVCETAQYWTHWGRGWIGH</sequence>
<accession>A0ABU8CJE8</accession>
<name>A0ABU8CJE8_9HYPH</name>
<reference evidence="1 2" key="1">
    <citation type="submission" date="2024-01" db="EMBL/GenBank/DDBJ databases">
        <title>Draft genome sequences of three bacterial strains isolated from Acacia saligna represent a potential new species within the genus Rhizobium.</title>
        <authorList>
            <person name="Tambong J.T."/>
            <person name="Mnasri B."/>
        </authorList>
    </citation>
    <scope>NUCLEOTIDE SEQUENCE [LARGE SCALE GENOMIC DNA]</scope>
    <source>
        <strain evidence="1 2">1AS12I</strain>
    </source>
</reference>
<proteinExistence type="predicted"/>
<dbReference type="SUPFAM" id="SSF109604">
    <property type="entry name" value="HD-domain/PDEase-like"/>
    <property type="match status" value="1"/>
</dbReference>
<gene>
    <name evidence="1" type="ORF">V8Q02_13565</name>
</gene>
<dbReference type="EMBL" id="JBAMYC010000006">
    <property type="protein sequence ID" value="MEI1249013.1"/>
    <property type="molecule type" value="Genomic_DNA"/>
</dbReference>
<dbReference type="Proteomes" id="UP001531129">
    <property type="component" value="Unassembled WGS sequence"/>
</dbReference>
<dbReference type="Gene3D" id="1.10.3210.10">
    <property type="entry name" value="Hypothetical protein af1432"/>
    <property type="match status" value="1"/>
</dbReference>
<keyword evidence="2" id="KW-1185">Reference proteome</keyword>